<dbReference type="InterPro" id="IPR008758">
    <property type="entry name" value="Peptidase_S28"/>
</dbReference>
<comment type="similarity">
    <text evidence="1">Belongs to the peptidase S28 family.</text>
</comment>
<keyword evidence="6" id="KW-0812">Transmembrane</keyword>
<keyword evidence="6" id="KW-1133">Transmembrane helix</keyword>
<proteinExistence type="inferred from homology"/>
<keyword evidence="2" id="KW-0645">Protease</keyword>
<evidence type="ECO:0000313" key="7">
    <source>
        <dbReference type="Proteomes" id="UP000887577"/>
    </source>
</evidence>
<dbReference type="GO" id="GO:0008239">
    <property type="term" value="F:dipeptidyl-peptidase activity"/>
    <property type="evidence" value="ECO:0007669"/>
    <property type="project" value="TreeGrafter"/>
</dbReference>
<dbReference type="PANTHER" id="PTHR11010">
    <property type="entry name" value="PROTEASE S28 PRO-X CARBOXYPEPTIDASE-RELATED"/>
    <property type="match status" value="1"/>
</dbReference>
<evidence type="ECO:0000256" key="6">
    <source>
        <dbReference type="SAM" id="Phobius"/>
    </source>
</evidence>
<protein>
    <submittedName>
        <fullName evidence="8">Uncharacterized protein</fullName>
    </submittedName>
</protein>
<keyword evidence="3" id="KW-0732">Signal</keyword>
<dbReference type="Gene3D" id="3.40.50.1820">
    <property type="entry name" value="alpha/beta hydrolase"/>
    <property type="match status" value="1"/>
</dbReference>
<evidence type="ECO:0000256" key="3">
    <source>
        <dbReference type="ARBA" id="ARBA00022729"/>
    </source>
</evidence>
<evidence type="ECO:0000256" key="5">
    <source>
        <dbReference type="ARBA" id="ARBA00023180"/>
    </source>
</evidence>
<sequence>MKHFAKYYLQQCGDLFGSDVITTDYITKKVAESTVNFGLSWNYNATNVVVPNGLYDPWSALGCKTERSAQHQFAPTTPGAAHCSDMYPVRAGEPTGLSNTRAVIKREVDYYLKSGLLDVSTPSAVTGSTTPSSSSKPSIIFSSLLFFVIALFVFN</sequence>
<dbReference type="PANTHER" id="PTHR11010:SF101">
    <property type="entry name" value="SERINE PROTEASE F56F10.1-RELATED"/>
    <property type="match status" value="1"/>
</dbReference>
<evidence type="ECO:0000256" key="2">
    <source>
        <dbReference type="ARBA" id="ARBA00022670"/>
    </source>
</evidence>
<feature type="transmembrane region" description="Helical" evidence="6">
    <location>
        <begin position="138"/>
        <end position="154"/>
    </location>
</feature>
<organism evidence="7 8">
    <name type="scientific">Panagrolaimus superbus</name>
    <dbReference type="NCBI Taxonomy" id="310955"/>
    <lineage>
        <taxon>Eukaryota</taxon>
        <taxon>Metazoa</taxon>
        <taxon>Ecdysozoa</taxon>
        <taxon>Nematoda</taxon>
        <taxon>Chromadorea</taxon>
        <taxon>Rhabditida</taxon>
        <taxon>Tylenchina</taxon>
        <taxon>Panagrolaimomorpha</taxon>
        <taxon>Panagrolaimoidea</taxon>
        <taxon>Panagrolaimidae</taxon>
        <taxon>Panagrolaimus</taxon>
    </lineage>
</organism>
<dbReference type="GO" id="GO:0070008">
    <property type="term" value="F:serine-type exopeptidase activity"/>
    <property type="evidence" value="ECO:0007669"/>
    <property type="project" value="InterPro"/>
</dbReference>
<keyword evidence="6" id="KW-0472">Membrane</keyword>
<dbReference type="Proteomes" id="UP000887577">
    <property type="component" value="Unplaced"/>
</dbReference>
<dbReference type="InterPro" id="IPR029058">
    <property type="entry name" value="AB_hydrolase_fold"/>
</dbReference>
<dbReference type="AlphaFoldDB" id="A0A914Y2T1"/>
<keyword evidence="7" id="KW-1185">Reference proteome</keyword>
<dbReference type="WBParaSite" id="PSU_v2.g14485.t1">
    <property type="protein sequence ID" value="PSU_v2.g14485.t1"/>
    <property type="gene ID" value="PSU_v2.g14485"/>
</dbReference>
<evidence type="ECO:0000256" key="1">
    <source>
        <dbReference type="ARBA" id="ARBA00011079"/>
    </source>
</evidence>
<evidence type="ECO:0000313" key="8">
    <source>
        <dbReference type="WBParaSite" id="PSU_v2.g14485.t1"/>
    </source>
</evidence>
<evidence type="ECO:0000256" key="4">
    <source>
        <dbReference type="ARBA" id="ARBA00022801"/>
    </source>
</evidence>
<accession>A0A914Y2T1</accession>
<keyword evidence="4" id="KW-0378">Hydrolase</keyword>
<name>A0A914Y2T1_9BILA</name>
<keyword evidence="5" id="KW-0325">Glycoprotein</keyword>
<dbReference type="GO" id="GO:0006508">
    <property type="term" value="P:proteolysis"/>
    <property type="evidence" value="ECO:0007669"/>
    <property type="project" value="UniProtKB-KW"/>
</dbReference>
<reference evidence="8" key="1">
    <citation type="submission" date="2022-11" db="UniProtKB">
        <authorList>
            <consortium name="WormBaseParasite"/>
        </authorList>
    </citation>
    <scope>IDENTIFICATION</scope>
</reference>
<dbReference type="Pfam" id="PF05577">
    <property type="entry name" value="Peptidase_S28"/>
    <property type="match status" value="1"/>
</dbReference>